<gene>
    <name evidence="5" type="ORF">F4561_006199</name>
</gene>
<dbReference type="InterPro" id="IPR036390">
    <property type="entry name" value="WH_DNA-bd_sf"/>
</dbReference>
<keyword evidence="2 5" id="KW-0238">DNA-binding</keyword>
<feature type="domain" description="HTH gntR-type" evidence="4">
    <location>
        <begin position="13"/>
        <end position="83"/>
    </location>
</feature>
<dbReference type="Pfam" id="PF00392">
    <property type="entry name" value="GntR"/>
    <property type="match status" value="1"/>
</dbReference>
<dbReference type="InterPro" id="IPR008920">
    <property type="entry name" value="TF_FadR/GntR_C"/>
</dbReference>
<comment type="caution">
    <text evidence="5">The sequence shown here is derived from an EMBL/GenBank/DDBJ whole genome shotgun (WGS) entry which is preliminary data.</text>
</comment>
<dbReference type="SMART" id="SM00345">
    <property type="entry name" value="HTH_GNTR"/>
    <property type="match status" value="1"/>
</dbReference>
<dbReference type="Gene3D" id="1.20.120.530">
    <property type="entry name" value="GntR ligand-binding domain-like"/>
    <property type="match status" value="1"/>
</dbReference>
<reference evidence="5 6" key="1">
    <citation type="submission" date="2020-08" db="EMBL/GenBank/DDBJ databases">
        <title>Sequencing the genomes of 1000 actinobacteria strains.</title>
        <authorList>
            <person name="Klenk H.-P."/>
        </authorList>
    </citation>
    <scope>NUCLEOTIDE SEQUENCE [LARGE SCALE GENOMIC DNA]</scope>
    <source>
        <strain evidence="5 6">DSM 102030</strain>
    </source>
</reference>
<dbReference type="SUPFAM" id="SSF46785">
    <property type="entry name" value="Winged helix' DNA-binding domain"/>
    <property type="match status" value="1"/>
</dbReference>
<organism evidence="5 6">
    <name type="scientific">Lipingzhangella halophila</name>
    <dbReference type="NCBI Taxonomy" id="1783352"/>
    <lineage>
        <taxon>Bacteria</taxon>
        <taxon>Bacillati</taxon>
        <taxon>Actinomycetota</taxon>
        <taxon>Actinomycetes</taxon>
        <taxon>Streptosporangiales</taxon>
        <taxon>Nocardiopsidaceae</taxon>
        <taxon>Lipingzhangella</taxon>
    </lineage>
</organism>
<evidence type="ECO:0000313" key="6">
    <source>
        <dbReference type="Proteomes" id="UP000523007"/>
    </source>
</evidence>
<dbReference type="PROSITE" id="PS50949">
    <property type="entry name" value="HTH_GNTR"/>
    <property type="match status" value="1"/>
</dbReference>
<keyword evidence="6" id="KW-1185">Reference proteome</keyword>
<dbReference type="GO" id="GO:0003677">
    <property type="term" value="F:DNA binding"/>
    <property type="evidence" value="ECO:0007669"/>
    <property type="project" value="UniProtKB-KW"/>
</dbReference>
<proteinExistence type="predicted"/>
<dbReference type="Pfam" id="PF07729">
    <property type="entry name" value="FCD"/>
    <property type="match status" value="1"/>
</dbReference>
<dbReference type="PRINTS" id="PR00035">
    <property type="entry name" value="HTHGNTR"/>
</dbReference>
<dbReference type="InterPro" id="IPR000524">
    <property type="entry name" value="Tscrpt_reg_HTH_GntR"/>
</dbReference>
<dbReference type="CDD" id="cd07377">
    <property type="entry name" value="WHTH_GntR"/>
    <property type="match status" value="1"/>
</dbReference>
<dbReference type="PANTHER" id="PTHR43537">
    <property type="entry name" value="TRANSCRIPTIONAL REGULATOR, GNTR FAMILY"/>
    <property type="match status" value="1"/>
</dbReference>
<dbReference type="EMBL" id="JACHJT010000002">
    <property type="protein sequence ID" value="MBB4935305.1"/>
    <property type="molecule type" value="Genomic_DNA"/>
</dbReference>
<keyword evidence="3" id="KW-0804">Transcription</keyword>
<dbReference type="SUPFAM" id="SSF48008">
    <property type="entry name" value="GntR ligand-binding domain-like"/>
    <property type="match status" value="1"/>
</dbReference>
<dbReference type="SMART" id="SM00895">
    <property type="entry name" value="FCD"/>
    <property type="match status" value="1"/>
</dbReference>
<dbReference type="PANTHER" id="PTHR43537:SF5">
    <property type="entry name" value="UXU OPERON TRANSCRIPTIONAL REGULATOR"/>
    <property type="match status" value="1"/>
</dbReference>
<evidence type="ECO:0000256" key="3">
    <source>
        <dbReference type="ARBA" id="ARBA00023163"/>
    </source>
</evidence>
<evidence type="ECO:0000256" key="2">
    <source>
        <dbReference type="ARBA" id="ARBA00023125"/>
    </source>
</evidence>
<dbReference type="Gene3D" id="1.10.10.10">
    <property type="entry name" value="Winged helix-like DNA-binding domain superfamily/Winged helix DNA-binding domain"/>
    <property type="match status" value="1"/>
</dbReference>
<dbReference type="InterPro" id="IPR036388">
    <property type="entry name" value="WH-like_DNA-bd_sf"/>
</dbReference>
<dbReference type="Proteomes" id="UP000523007">
    <property type="component" value="Unassembled WGS sequence"/>
</dbReference>
<evidence type="ECO:0000313" key="5">
    <source>
        <dbReference type="EMBL" id="MBB4935305.1"/>
    </source>
</evidence>
<protein>
    <submittedName>
        <fullName evidence="5">DNA-binding FadR family transcriptional regulator</fullName>
    </submittedName>
</protein>
<dbReference type="AlphaFoldDB" id="A0A7W7RNM4"/>
<dbReference type="RefSeq" id="WP_184585054.1">
    <property type="nucleotide sequence ID" value="NZ_JACHJT010000002.1"/>
</dbReference>
<sequence length="251" mass="27933">MKGDGRVIGEKVLRPREQVEKQIRATILSGELQSGERLPSEAELSRQFNVSRTTIREALRTLNSQNLIEKVPGAGGGSFVRSIDHRSLGNLLQESLHNLLQLGTLRWEEVAMVRQYLEVPSARLAAEHRTEEHLETLEAIVQRQKNTTVNDPDVPDLDAQFHATIADASGSRVLAGFVHALHRETEPVHYLDLSPEVGRATVRQHREIVRAIAAHDPDAAEAAVVEHLSYLRAHFSAPQEPGPQNEELSED</sequence>
<evidence type="ECO:0000259" key="4">
    <source>
        <dbReference type="PROSITE" id="PS50949"/>
    </source>
</evidence>
<accession>A0A7W7RNM4</accession>
<name>A0A7W7RNM4_9ACTN</name>
<keyword evidence="1" id="KW-0805">Transcription regulation</keyword>
<evidence type="ECO:0000256" key="1">
    <source>
        <dbReference type="ARBA" id="ARBA00023015"/>
    </source>
</evidence>
<dbReference type="GO" id="GO:0003700">
    <property type="term" value="F:DNA-binding transcription factor activity"/>
    <property type="evidence" value="ECO:0007669"/>
    <property type="project" value="InterPro"/>
</dbReference>
<dbReference type="InterPro" id="IPR011711">
    <property type="entry name" value="GntR_C"/>
</dbReference>